<comment type="caution">
    <text evidence="2">The sequence shown here is derived from an EMBL/GenBank/DDBJ whole genome shotgun (WGS) entry which is preliminary data.</text>
</comment>
<accession>A0A371HPF4</accession>
<feature type="non-terminal residue" evidence="2">
    <location>
        <position position="1"/>
    </location>
</feature>
<evidence type="ECO:0000256" key="1">
    <source>
        <dbReference type="SAM" id="MobiDB-lite"/>
    </source>
</evidence>
<gene>
    <name evidence="2" type="ORF">CR513_11628</name>
</gene>
<evidence type="ECO:0000313" key="3">
    <source>
        <dbReference type="Proteomes" id="UP000257109"/>
    </source>
</evidence>
<dbReference type="EMBL" id="QJKJ01002044">
    <property type="protein sequence ID" value="RDY04637.1"/>
    <property type="molecule type" value="Genomic_DNA"/>
</dbReference>
<dbReference type="OrthoDB" id="778454at2759"/>
<dbReference type="AlphaFoldDB" id="A0A371HPF4"/>
<name>A0A371HPF4_MUCPR</name>
<reference evidence="2" key="1">
    <citation type="submission" date="2018-05" db="EMBL/GenBank/DDBJ databases">
        <title>Draft genome of Mucuna pruriens seed.</title>
        <authorList>
            <person name="Nnadi N.E."/>
            <person name="Vos R."/>
            <person name="Hasami M.H."/>
            <person name="Devisetty U.K."/>
            <person name="Aguiy J.C."/>
        </authorList>
    </citation>
    <scope>NUCLEOTIDE SEQUENCE [LARGE SCALE GENOMIC DNA]</scope>
    <source>
        <strain evidence="2">JCA_2017</strain>
    </source>
</reference>
<evidence type="ECO:0000313" key="2">
    <source>
        <dbReference type="EMBL" id="RDY04637.1"/>
    </source>
</evidence>
<keyword evidence="3" id="KW-1185">Reference proteome</keyword>
<organism evidence="2 3">
    <name type="scientific">Mucuna pruriens</name>
    <name type="common">Velvet bean</name>
    <name type="synonym">Dolichos pruriens</name>
    <dbReference type="NCBI Taxonomy" id="157652"/>
    <lineage>
        <taxon>Eukaryota</taxon>
        <taxon>Viridiplantae</taxon>
        <taxon>Streptophyta</taxon>
        <taxon>Embryophyta</taxon>
        <taxon>Tracheophyta</taxon>
        <taxon>Spermatophyta</taxon>
        <taxon>Magnoliopsida</taxon>
        <taxon>eudicotyledons</taxon>
        <taxon>Gunneridae</taxon>
        <taxon>Pentapetalae</taxon>
        <taxon>rosids</taxon>
        <taxon>fabids</taxon>
        <taxon>Fabales</taxon>
        <taxon>Fabaceae</taxon>
        <taxon>Papilionoideae</taxon>
        <taxon>50 kb inversion clade</taxon>
        <taxon>NPAAA clade</taxon>
        <taxon>indigoferoid/millettioid clade</taxon>
        <taxon>Phaseoleae</taxon>
        <taxon>Mucuna</taxon>
    </lineage>
</organism>
<feature type="compositionally biased region" description="Polar residues" evidence="1">
    <location>
        <begin position="149"/>
        <end position="158"/>
    </location>
</feature>
<feature type="region of interest" description="Disordered" evidence="1">
    <location>
        <begin position="149"/>
        <end position="186"/>
    </location>
</feature>
<sequence length="214" mass="23914">MVNEVSVIDNLRLENQLTELKSLVRQLVVEQHQPSAATRVCGICTFMEHPTNMCPTLQEIESDHPESIGSIGRYQYEKQSMIVNNLEGISTSRIRVKGNIQLKNLDPPRALLRVKIAINRKNLNAMIQDLKMQVGQLANSVSQLQSVGSENLPSQTIPNPKGNASVVSQRSGRELPQQLMPSLSRRPTRECLNKLDLSHSVSNLDSLGKKTRDR</sequence>
<protein>
    <submittedName>
        <fullName evidence="2">Uncharacterized protein</fullName>
    </submittedName>
</protein>
<dbReference type="Proteomes" id="UP000257109">
    <property type="component" value="Unassembled WGS sequence"/>
</dbReference>
<proteinExistence type="predicted"/>